<comment type="caution">
    <text evidence="3">The sequence shown here is derived from an EMBL/GenBank/DDBJ whole genome shotgun (WGS) entry which is preliminary data.</text>
</comment>
<reference evidence="3 4" key="1">
    <citation type="journal article" date="2024" name="Science">
        <title>Giant polyketide synthase enzymes in the biosynthesis of giant marine polyether toxins.</title>
        <authorList>
            <person name="Fallon T.R."/>
            <person name="Shende V.V."/>
            <person name="Wierzbicki I.H."/>
            <person name="Pendleton A.L."/>
            <person name="Watervoot N.F."/>
            <person name="Auber R.P."/>
            <person name="Gonzalez D.J."/>
            <person name="Wisecaver J.H."/>
            <person name="Moore B.S."/>
        </authorList>
    </citation>
    <scope>NUCLEOTIDE SEQUENCE [LARGE SCALE GENOMIC DNA]</scope>
    <source>
        <strain evidence="3 4">12B1</strain>
    </source>
</reference>
<accession>A0AB34JM67</accession>
<evidence type="ECO:0000313" key="3">
    <source>
        <dbReference type="EMBL" id="KAL1523026.1"/>
    </source>
</evidence>
<evidence type="ECO:0000256" key="2">
    <source>
        <dbReference type="SAM" id="Phobius"/>
    </source>
</evidence>
<evidence type="ECO:0008006" key="5">
    <source>
        <dbReference type="Google" id="ProtNLM"/>
    </source>
</evidence>
<dbReference type="AlphaFoldDB" id="A0AB34JM67"/>
<gene>
    <name evidence="3" type="ORF">AB1Y20_017988</name>
</gene>
<feature type="transmembrane region" description="Helical" evidence="2">
    <location>
        <begin position="141"/>
        <end position="161"/>
    </location>
</feature>
<protein>
    <recommendedName>
        <fullName evidence="5">PX domain-containing protein</fullName>
    </recommendedName>
</protein>
<feature type="region of interest" description="Disordered" evidence="1">
    <location>
        <begin position="217"/>
        <end position="247"/>
    </location>
</feature>
<keyword evidence="2" id="KW-1133">Transmembrane helix</keyword>
<dbReference type="Proteomes" id="UP001515480">
    <property type="component" value="Unassembled WGS sequence"/>
</dbReference>
<feature type="transmembrane region" description="Helical" evidence="2">
    <location>
        <begin position="109"/>
        <end position="129"/>
    </location>
</feature>
<dbReference type="InterPro" id="IPR036871">
    <property type="entry name" value="PX_dom_sf"/>
</dbReference>
<dbReference type="GO" id="GO:0035091">
    <property type="term" value="F:phosphatidylinositol binding"/>
    <property type="evidence" value="ECO:0007669"/>
    <property type="project" value="InterPro"/>
</dbReference>
<feature type="transmembrane region" description="Helical" evidence="2">
    <location>
        <begin position="560"/>
        <end position="579"/>
    </location>
</feature>
<keyword evidence="2" id="KW-0812">Transmembrane</keyword>
<proteinExistence type="predicted"/>
<keyword evidence="2" id="KW-0472">Membrane</keyword>
<evidence type="ECO:0000313" key="4">
    <source>
        <dbReference type="Proteomes" id="UP001515480"/>
    </source>
</evidence>
<sequence>MCQRVVQLDIPPQDRSTFTSLMLMIASRTTPPPSLLALPSLPPPPPTPPTFPPPHFSCRALGVFCRNPPPFPAPPPAPPGPPPRTPSSELFAVREEDFDAFGARPTLQVLLRIDLSYFVILFTILMSTLHDLARGVTYCRHRYVICGLLHIGLSLGMFFAAEAISSSSCTTLDAIRNSLAILFVNDLDERVFAMLRNIAPGWISTIRERHVEDARRRLAAKSVHGRESPQATTATASDPPQAAAVPDCGGGEVAPLDICVTGYLDVEGHTKYVVESRRGAEHAVSLCRFSSFMKLHAEIEAHLPASFTSEANRNAHWFHINKSIKGGDVVKRERMAELQTYLRDVAAEVGSQPPDALLSFLALDNSNSASVEVASEEATSFQRKEDEPVELEVWEAPLEGLEEDSVHSLLKGDSFATPGWLLAAVVSVVQMAAATCLLLWVASNPAECTTPRFRRQRFDVVVAREDAPRCVQLYNDYLASSSLAAGRHWDAIEIDSREVWLGAHALHLAGLESCFQQSRPDLGPRSIVARGAWGEVKYLEMHQQELLLDMDTEFNARDHAGFTFFANLALVATAALNTVEHVFQAKRALLEGHYLLSGVHAIIFLSGVLYAVVMVLEACFFVDALLDSVSLIFIIQLDQQAFRLAKELGMEHLLIRPWREVCRFCRGEGRGTKQSRVVDDLL</sequence>
<name>A0AB34JM67_PRYPA</name>
<dbReference type="SUPFAM" id="SSF64268">
    <property type="entry name" value="PX domain"/>
    <property type="match status" value="1"/>
</dbReference>
<feature type="compositionally biased region" description="Polar residues" evidence="1">
    <location>
        <begin position="229"/>
        <end position="238"/>
    </location>
</feature>
<dbReference type="Gene3D" id="3.30.1520.10">
    <property type="entry name" value="Phox-like domain"/>
    <property type="match status" value="1"/>
</dbReference>
<evidence type="ECO:0000256" key="1">
    <source>
        <dbReference type="SAM" id="MobiDB-lite"/>
    </source>
</evidence>
<organism evidence="3 4">
    <name type="scientific">Prymnesium parvum</name>
    <name type="common">Toxic golden alga</name>
    <dbReference type="NCBI Taxonomy" id="97485"/>
    <lineage>
        <taxon>Eukaryota</taxon>
        <taxon>Haptista</taxon>
        <taxon>Haptophyta</taxon>
        <taxon>Prymnesiophyceae</taxon>
        <taxon>Prymnesiales</taxon>
        <taxon>Prymnesiaceae</taxon>
        <taxon>Prymnesium</taxon>
    </lineage>
</organism>
<dbReference type="EMBL" id="JBGBPQ010000006">
    <property type="protein sequence ID" value="KAL1523026.1"/>
    <property type="molecule type" value="Genomic_DNA"/>
</dbReference>
<feature type="transmembrane region" description="Helical" evidence="2">
    <location>
        <begin position="420"/>
        <end position="442"/>
    </location>
</feature>
<keyword evidence="4" id="KW-1185">Reference proteome</keyword>
<feature type="transmembrane region" description="Helical" evidence="2">
    <location>
        <begin position="599"/>
        <end position="626"/>
    </location>
</feature>